<proteinExistence type="predicted"/>
<evidence type="ECO:0000313" key="1">
    <source>
        <dbReference type="EMBL" id="PAX59857.1"/>
    </source>
</evidence>
<evidence type="ECO:0000313" key="2">
    <source>
        <dbReference type="Proteomes" id="UP000218238"/>
    </source>
</evidence>
<keyword evidence="2" id="KW-1185">Reference proteome</keyword>
<sequence length="714" mass="79609">MTLTQENPPSASLPGLSFIKETWTKTNLPTNISDIISVQVSKNDKLVLATKKQIWQYQNNGTWSAIAFSPNAGNISQYLIADTVAYVIVNSLAYEMQLEAGQWKVIANSSFVDLATVDSDTLWGINEGGYLHKYTPGSTWIKTEIPALKLWNSNQSVGIAAKGNNFWFGLKYRAKELFDLDKNSIARETVWQIEKDKQTDITENLGLLNLSGKPFGAFGQLCITPSGVLYASTEQGIWQRSIDNSGNNLEWEQLRSQTGNIRLFPLNNSSLLTYNSRSQEVLLWNNQTWYSIPKPPHEILSAILVGDTLYVANNNSLSTISIKTAKSLELPKPRMATYLNLGKLSAAIYCQNQLFVSNENTLFTLNPNNSEPISLTSLSTTTFDMSNSGENIFIATKTELLKYNIIQNNLTTVFINPTSPTKARIDCDRNFTAYLADKVIRIFDNSTNNLVTQITIKADFVEDIVIKNNQLYVVGYNNQRNTTQKQPVQSAFLRCFQISNTLTQLWQTWGFAGNELGNDMADTRMYRVVASDREVVVLGESAGGNTAFRWNGKDLSTPTLIAYDIFNDAFDSKSAHFSYYGIIDASTGTVKRGQFSIPRLLPFSSRSNTNRVRSLAYDESNVYVGTLSAFQISDRSFTKFLGKKPPVYKDGDATLLKVSSDLASRDFWFTPGNGQVLCFDENCVVINVAADTPQNPLLNGKGRVNGEDGYVIIW</sequence>
<dbReference type="AlphaFoldDB" id="A0A2A2TN69"/>
<dbReference type="OrthoDB" id="478689at2"/>
<protein>
    <submittedName>
        <fullName evidence="1">Uncharacterized protein</fullName>
    </submittedName>
</protein>
<name>A0A2A2TN69_9CYAN</name>
<reference evidence="1 2" key="1">
    <citation type="submission" date="2017-08" db="EMBL/GenBank/DDBJ databases">
        <title>Draft genome sequence of filamentous cyanobacterium Calothrix elsteri CCALA 953.</title>
        <authorList>
            <person name="Gagunashvili A.N."/>
            <person name="Elster J."/>
            <person name="Andresson O.S."/>
        </authorList>
    </citation>
    <scope>NUCLEOTIDE SEQUENCE [LARGE SCALE GENOMIC DNA]</scope>
    <source>
        <strain evidence="1 2">CCALA 953</strain>
    </source>
</reference>
<dbReference type="RefSeq" id="WP_095720642.1">
    <property type="nucleotide sequence ID" value="NZ_NTFS01000033.1"/>
</dbReference>
<gene>
    <name evidence="1" type="ORF">CK510_04965</name>
</gene>
<dbReference type="Proteomes" id="UP000218238">
    <property type="component" value="Unassembled WGS sequence"/>
</dbReference>
<dbReference type="EMBL" id="NTFS01000033">
    <property type="protein sequence ID" value="PAX59857.1"/>
    <property type="molecule type" value="Genomic_DNA"/>
</dbReference>
<dbReference type="SUPFAM" id="SSF63825">
    <property type="entry name" value="YWTD domain"/>
    <property type="match status" value="1"/>
</dbReference>
<accession>A0A2A2TN69</accession>
<comment type="caution">
    <text evidence="1">The sequence shown here is derived from an EMBL/GenBank/DDBJ whole genome shotgun (WGS) entry which is preliminary data.</text>
</comment>
<organism evidence="1 2">
    <name type="scientific">Brunnivagina elsteri CCALA 953</name>
    <dbReference type="NCBI Taxonomy" id="987040"/>
    <lineage>
        <taxon>Bacteria</taxon>
        <taxon>Bacillati</taxon>
        <taxon>Cyanobacteriota</taxon>
        <taxon>Cyanophyceae</taxon>
        <taxon>Nostocales</taxon>
        <taxon>Calotrichaceae</taxon>
        <taxon>Brunnivagina</taxon>
    </lineage>
</organism>